<dbReference type="PANTHER" id="PTHR11895">
    <property type="entry name" value="TRANSAMIDASE"/>
    <property type="match status" value="1"/>
</dbReference>
<keyword evidence="2" id="KW-0436">Ligase</keyword>
<name>A0A1N6LWQ6_BABMR</name>
<evidence type="ECO:0000313" key="3">
    <source>
        <dbReference type="Proteomes" id="UP000002899"/>
    </source>
</evidence>
<dbReference type="OrthoDB" id="421993at2759"/>
<dbReference type="VEuPathDB" id="PiroplasmaDB:BMR1_01G01585"/>
<dbReference type="EMBL" id="FO082871">
    <property type="protein sequence ID" value="SIO73296.1"/>
    <property type="molecule type" value="Genomic_DNA"/>
</dbReference>
<dbReference type="GO" id="GO:0016874">
    <property type="term" value="F:ligase activity"/>
    <property type="evidence" value="ECO:0007669"/>
    <property type="project" value="UniProtKB-KW"/>
</dbReference>
<reference evidence="2 3" key="3">
    <citation type="journal article" date="2016" name="Sci. Rep.">
        <title>Genome-wide diversity and gene expression profiling of Babesia microti isolates identify polymorphic genes that mediate host-pathogen interactions.</title>
        <authorList>
            <person name="Silva J.C."/>
            <person name="Cornillot E."/>
            <person name="McCracken C."/>
            <person name="Usmani-Brown S."/>
            <person name="Dwivedi A."/>
            <person name="Ifeonu O.O."/>
            <person name="Crabtree J."/>
            <person name="Gotia H.T."/>
            <person name="Virji A.Z."/>
            <person name="Reynes C."/>
            <person name="Colinge J."/>
            <person name="Kumar V."/>
            <person name="Lawres L."/>
            <person name="Pazzi J.E."/>
            <person name="Pablo J.V."/>
            <person name="Hung C."/>
            <person name="Brancato J."/>
            <person name="Kumari P."/>
            <person name="Orvis J."/>
            <person name="Tretina K."/>
            <person name="Chibucos M."/>
            <person name="Ott S."/>
            <person name="Sadzewicz L."/>
            <person name="Sengamalay N."/>
            <person name="Shetty A.C."/>
            <person name="Su Q."/>
            <person name="Tallon L."/>
            <person name="Fraser C.M."/>
            <person name="Frutos R."/>
            <person name="Molina D.M."/>
            <person name="Krause P.J."/>
            <person name="Ben Mamoun C."/>
        </authorList>
    </citation>
    <scope>NUCLEOTIDE SEQUENCE [LARGE SCALE GENOMIC DNA]</scope>
    <source>
        <strain evidence="2 3">RI</strain>
    </source>
</reference>
<proteinExistence type="predicted"/>
<evidence type="ECO:0000259" key="1">
    <source>
        <dbReference type="Pfam" id="PF01425"/>
    </source>
</evidence>
<dbReference type="InterPro" id="IPR036928">
    <property type="entry name" value="AS_sf"/>
</dbReference>
<dbReference type="Proteomes" id="UP000002899">
    <property type="component" value="Chromosome I"/>
</dbReference>
<accession>A0A1N6LWQ6</accession>
<dbReference type="RefSeq" id="XP_012647386.2">
    <property type="nucleotide sequence ID" value="XM_012791932.2"/>
</dbReference>
<dbReference type="KEGG" id="bmic:BMR1_01G01585"/>
<dbReference type="InterPro" id="IPR023631">
    <property type="entry name" value="Amidase_dom"/>
</dbReference>
<dbReference type="Gene3D" id="3.90.1300.10">
    <property type="entry name" value="Amidase signature (AS) domain"/>
    <property type="match status" value="1"/>
</dbReference>
<dbReference type="PANTHER" id="PTHR11895:SF7">
    <property type="entry name" value="GLUTAMYL-TRNA(GLN) AMIDOTRANSFERASE SUBUNIT A, MITOCHONDRIAL"/>
    <property type="match status" value="1"/>
</dbReference>
<reference evidence="2 3" key="1">
    <citation type="journal article" date="2012" name="Nucleic Acids Res.">
        <title>Sequencing of the smallest Apicomplexan genome from the human pathogen Babesia microti.</title>
        <authorList>
            <person name="Cornillot E."/>
            <person name="Hadj-Kaddour K."/>
            <person name="Dassouli A."/>
            <person name="Noel B."/>
            <person name="Ranwez V."/>
            <person name="Vacherie B."/>
            <person name="Augagneur Y."/>
            <person name="Bres V."/>
            <person name="Duclos A."/>
            <person name="Randazzo S."/>
            <person name="Carcy B."/>
            <person name="Debierre-Grockiego F."/>
            <person name="Delbecq S."/>
            <person name="Moubri-Menage K."/>
            <person name="Shams-Eldin H."/>
            <person name="Usmani-Brown S."/>
            <person name="Bringaud F."/>
            <person name="Wincker P."/>
            <person name="Vivares C.P."/>
            <person name="Schwarz R.T."/>
            <person name="Schetters T.P."/>
            <person name="Krause P.J."/>
            <person name="Gorenflot A."/>
            <person name="Berry V."/>
            <person name="Barbe V."/>
            <person name="Ben Mamoun C."/>
        </authorList>
    </citation>
    <scope>NUCLEOTIDE SEQUENCE [LARGE SCALE GENOMIC DNA]</scope>
    <source>
        <strain evidence="2 3">RI</strain>
    </source>
</reference>
<dbReference type="GeneID" id="24423391"/>
<organism evidence="2 3">
    <name type="scientific">Babesia microti (strain RI)</name>
    <dbReference type="NCBI Taxonomy" id="1133968"/>
    <lineage>
        <taxon>Eukaryota</taxon>
        <taxon>Sar</taxon>
        <taxon>Alveolata</taxon>
        <taxon>Apicomplexa</taxon>
        <taxon>Aconoidasida</taxon>
        <taxon>Piroplasmida</taxon>
        <taxon>Babesiidae</taxon>
        <taxon>Babesia</taxon>
    </lineage>
</organism>
<feature type="domain" description="Amidase" evidence="1">
    <location>
        <begin position="2"/>
        <end position="356"/>
    </location>
</feature>
<gene>
    <name evidence="2" type="ORF">BMR1_01G01585</name>
</gene>
<protein>
    <submittedName>
        <fullName evidence="2">Amidase</fullName>
        <ecNumber evidence="2">6.3.5.-</ecNumber>
    </submittedName>
</protein>
<keyword evidence="3" id="KW-1185">Reference proteome</keyword>
<dbReference type="SUPFAM" id="SSF75304">
    <property type="entry name" value="Amidase signature (AS) enzymes"/>
    <property type="match status" value="1"/>
</dbReference>
<sequence>MLSTAGALIVGRAAMDEFAMGSRTPNVTNPSNPNCYAGGSSGGTASSVASGIVSFGLCSDTGGSTRIPASYCQIAGFRPTTNLVTRHGLTELSSNMDSVGIMTRKVEQIIPILRVLTQYDPKDMAQSTHNRMKLLFNDSTFVDSSQYIPPKNIILNIANDLSHCTTQQIDLFKSYHSRILNPIKQILASQNIITNDIQLPNNNDIIKTYYIYVCAQTRTNLARFRGERYNLNDAMDIATSDLLGKEPKYRYRLGELLLKSSDPDTLFNNLKRKLELWSKYILGDNTYLLLPTHVEDTPIKTQLADNESVIDESYVILSSILGLPSVTVPIIHSHINGGKASSFQLVGPKYSDFDLLKIATYLEKLISNSK</sequence>
<dbReference type="InterPro" id="IPR000120">
    <property type="entry name" value="Amidase"/>
</dbReference>
<evidence type="ECO:0000313" key="2">
    <source>
        <dbReference type="EMBL" id="SIO73296.1"/>
    </source>
</evidence>
<reference evidence="2 3" key="2">
    <citation type="journal article" date="2013" name="PLoS ONE">
        <title>Whole genome mapping and re-organization of the nuclear and mitochondrial genomes of Babesia microti isolates.</title>
        <authorList>
            <person name="Cornillot E."/>
            <person name="Dassouli A."/>
            <person name="Garg A."/>
            <person name="Pachikara N."/>
            <person name="Randazzo S."/>
            <person name="Depoix D."/>
            <person name="Carcy B."/>
            <person name="Delbecq S."/>
            <person name="Frutos R."/>
            <person name="Silva J.C."/>
            <person name="Sutton R."/>
            <person name="Krause P.J."/>
            <person name="Mamoun C.B."/>
        </authorList>
    </citation>
    <scope>NUCLEOTIDE SEQUENCE [LARGE SCALE GENOMIC DNA]</scope>
    <source>
        <strain evidence="2 3">RI</strain>
    </source>
</reference>
<dbReference type="EC" id="6.3.5.-" evidence="2"/>
<dbReference type="Pfam" id="PF01425">
    <property type="entry name" value="Amidase"/>
    <property type="match status" value="1"/>
</dbReference>
<dbReference type="AlphaFoldDB" id="A0A1N6LWQ6"/>